<name>A0ABQ2YGW7_9ACTN</name>
<evidence type="ECO:0000313" key="3">
    <source>
        <dbReference type="Proteomes" id="UP000659223"/>
    </source>
</evidence>
<keyword evidence="3" id="KW-1185">Reference proteome</keyword>
<reference evidence="3" key="1">
    <citation type="journal article" date="2019" name="Int. J. Syst. Evol. Microbiol.">
        <title>The Global Catalogue of Microorganisms (GCM) 10K type strain sequencing project: providing services to taxonomists for standard genome sequencing and annotation.</title>
        <authorList>
            <consortium name="The Broad Institute Genomics Platform"/>
            <consortium name="The Broad Institute Genome Sequencing Center for Infectious Disease"/>
            <person name="Wu L."/>
            <person name="Ma J."/>
        </authorList>
    </citation>
    <scope>NUCLEOTIDE SEQUENCE [LARGE SCALE GENOMIC DNA]</scope>
    <source>
        <strain evidence="3">JCM 4586</strain>
    </source>
</reference>
<feature type="region of interest" description="Disordered" evidence="1">
    <location>
        <begin position="27"/>
        <end position="62"/>
    </location>
</feature>
<sequence length="62" mass="6426">MHDEGEAPRAGFVIVNGGHPLFLTRAGGRRISRSVDPGDSRDVDPGAGSGAKDGERKKPPAC</sequence>
<accession>A0ABQ2YGW7</accession>
<dbReference type="Proteomes" id="UP000659223">
    <property type="component" value="Unassembled WGS sequence"/>
</dbReference>
<organism evidence="2 3">
    <name type="scientific">Streptomyces hiroshimensis</name>
    <dbReference type="NCBI Taxonomy" id="66424"/>
    <lineage>
        <taxon>Bacteria</taxon>
        <taxon>Bacillati</taxon>
        <taxon>Actinomycetota</taxon>
        <taxon>Actinomycetes</taxon>
        <taxon>Kitasatosporales</taxon>
        <taxon>Streptomycetaceae</taxon>
        <taxon>Streptomyces</taxon>
    </lineage>
</organism>
<comment type="caution">
    <text evidence="2">The sequence shown here is derived from an EMBL/GenBank/DDBJ whole genome shotgun (WGS) entry which is preliminary data.</text>
</comment>
<feature type="compositionally biased region" description="Basic and acidic residues" evidence="1">
    <location>
        <begin position="52"/>
        <end position="62"/>
    </location>
</feature>
<proteinExistence type="predicted"/>
<protein>
    <submittedName>
        <fullName evidence="2">Uncharacterized protein</fullName>
    </submittedName>
</protein>
<gene>
    <name evidence="2" type="ORF">GCM10010324_31960</name>
</gene>
<evidence type="ECO:0000313" key="2">
    <source>
        <dbReference type="EMBL" id="GGX83980.1"/>
    </source>
</evidence>
<evidence type="ECO:0000256" key="1">
    <source>
        <dbReference type="SAM" id="MobiDB-lite"/>
    </source>
</evidence>
<dbReference type="EMBL" id="BMUT01000006">
    <property type="protein sequence ID" value="GGX83980.1"/>
    <property type="molecule type" value="Genomic_DNA"/>
</dbReference>